<dbReference type="FunFam" id="3.40.640.10:FF:000030">
    <property type="entry name" value="Low-specificity L-threonine aldolase"/>
    <property type="match status" value="1"/>
</dbReference>
<dbReference type="GO" id="GO:0006545">
    <property type="term" value="P:glycine biosynthetic process"/>
    <property type="evidence" value="ECO:0007669"/>
    <property type="project" value="TreeGrafter"/>
</dbReference>
<gene>
    <name evidence="8" type="ORF">GCM10007053_24140</name>
</gene>
<dbReference type="SUPFAM" id="SSF53383">
    <property type="entry name" value="PLP-dependent transferases"/>
    <property type="match status" value="1"/>
</dbReference>
<dbReference type="AlphaFoldDB" id="A0A918XKD5"/>
<dbReference type="GO" id="GO:0005829">
    <property type="term" value="C:cytosol"/>
    <property type="evidence" value="ECO:0007669"/>
    <property type="project" value="TreeGrafter"/>
</dbReference>
<dbReference type="Pfam" id="PF01212">
    <property type="entry name" value="Beta_elim_lyase"/>
    <property type="match status" value="1"/>
</dbReference>
<evidence type="ECO:0000256" key="6">
    <source>
        <dbReference type="PIRSR" id="PIRSR017617-1"/>
    </source>
</evidence>
<dbReference type="Gene3D" id="3.40.640.10">
    <property type="entry name" value="Type I PLP-dependent aspartate aminotransferase-like (Major domain)"/>
    <property type="match status" value="1"/>
</dbReference>
<comment type="caution">
    <text evidence="8">The sequence shown here is derived from an EMBL/GenBank/DDBJ whole genome shotgun (WGS) entry which is preliminary data.</text>
</comment>
<evidence type="ECO:0000256" key="4">
    <source>
        <dbReference type="ARBA" id="ARBA00022898"/>
    </source>
</evidence>
<dbReference type="InterPro" id="IPR015421">
    <property type="entry name" value="PyrdxlP-dep_Trfase_major"/>
</dbReference>
<proteinExistence type="inferred from homology"/>
<comment type="similarity">
    <text evidence="2">Belongs to the threonine aldolase family.</text>
</comment>
<dbReference type="Gene3D" id="3.90.1150.10">
    <property type="entry name" value="Aspartate Aminotransferase, domain 1"/>
    <property type="match status" value="1"/>
</dbReference>
<evidence type="ECO:0000259" key="7">
    <source>
        <dbReference type="Pfam" id="PF01212"/>
    </source>
</evidence>
<feature type="modified residue" description="N6-(pyridoxal phosphate)lysine" evidence="6">
    <location>
        <position position="197"/>
    </location>
</feature>
<dbReference type="EMBL" id="BMYM01000002">
    <property type="protein sequence ID" value="GHD36121.1"/>
    <property type="molecule type" value="Genomic_DNA"/>
</dbReference>
<evidence type="ECO:0000256" key="3">
    <source>
        <dbReference type="ARBA" id="ARBA00011881"/>
    </source>
</evidence>
<reference evidence="8" key="2">
    <citation type="submission" date="2020-09" db="EMBL/GenBank/DDBJ databases">
        <authorList>
            <person name="Sun Q."/>
            <person name="Kim S."/>
        </authorList>
    </citation>
    <scope>NUCLEOTIDE SEQUENCE</scope>
    <source>
        <strain evidence="8">KCTC 23430</strain>
    </source>
</reference>
<keyword evidence="5" id="KW-0456">Lyase</keyword>
<organism evidence="8 9">
    <name type="scientific">Parahalioglobus pacificus</name>
    <dbReference type="NCBI Taxonomy" id="930806"/>
    <lineage>
        <taxon>Bacteria</taxon>
        <taxon>Pseudomonadati</taxon>
        <taxon>Pseudomonadota</taxon>
        <taxon>Gammaproteobacteria</taxon>
        <taxon>Cellvibrionales</taxon>
        <taxon>Halieaceae</taxon>
        <taxon>Parahalioglobus</taxon>
    </lineage>
</organism>
<evidence type="ECO:0000256" key="1">
    <source>
        <dbReference type="ARBA" id="ARBA00001933"/>
    </source>
</evidence>
<dbReference type="PANTHER" id="PTHR48097:SF9">
    <property type="entry name" value="L-THREONINE ALDOLASE"/>
    <property type="match status" value="1"/>
</dbReference>
<dbReference type="NCBIfam" id="NF007825">
    <property type="entry name" value="PRK10534.1"/>
    <property type="match status" value="1"/>
</dbReference>
<dbReference type="GO" id="GO:0006567">
    <property type="term" value="P:L-threonine catabolic process"/>
    <property type="evidence" value="ECO:0007669"/>
    <property type="project" value="TreeGrafter"/>
</dbReference>
<sequence length="334" mass="35994">MIDLRSDTVTQPSSEMLAAMAAAETGDDVYGEDPTVNALEAYAAEITGKEAALYAASGTQTNLLGILSHCERGHEYIVGSRAHTYMYEGGGAAVLGSVQPCPIPFNSRGELPLDEVEAAVKPDDAHFAITRLVCLENTHAGKVLSMAYLDEYSRRMQALGLRRHLDGARAFNAAVKLDVTIEGICQYFDSASLCLSKGLAAPVGSVLVGSKDIIARARRYRKMLGGGMRQAGVIAAAGLYALKNNVQRLADDHANAARMGQALKEMGLPLANPVETNIVMLAPEIDTTPLIEHLQQHGVRINGHRWVFHRDISSDQTDHIIAACRSYRNEHAGE</sequence>
<evidence type="ECO:0000256" key="2">
    <source>
        <dbReference type="ARBA" id="ARBA00006966"/>
    </source>
</evidence>
<dbReference type="CDD" id="cd06502">
    <property type="entry name" value="TA_like"/>
    <property type="match status" value="1"/>
</dbReference>
<dbReference type="RefSeq" id="WP_229802732.1">
    <property type="nucleotide sequence ID" value="NZ_BMYM01000002.1"/>
</dbReference>
<dbReference type="InterPro" id="IPR023603">
    <property type="entry name" value="Low_specificity_L-TA-like"/>
</dbReference>
<dbReference type="InterPro" id="IPR015422">
    <property type="entry name" value="PyrdxlP-dep_Trfase_small"/>
</dbReference>
<evidence type="ECO:0000313" key="9">
    <source>
        <dbReference type="Proteomes" id="UP000644693"/>
    </source>
</evidence>
<dbReference type="Proteomes" id="UP000644693">
    <property type="component" value="Unassembled WGS sequence"/>
</dbReference>
<name>A0A918XKD5_9GAMM</name>
<evidence type="ECO:0000313" key="8">
    <source>
        <dbReference type="EMBL" id="GHD36121.1"/>
    </source>
</evidence>
<comment type="subunit">
    <text evidence="3">Homotetramer.</text>
</comment>
<dbReference type="InterPro" id="IPR015424">
    <property type="entry name" value="PyrdxlP-dep_Trfase"/>
</dbReference>
<accession>A0A918XKD5</accession>
<comment type="cofactor">
    <cofactor evidence="1">
        <name>pyridoxal 5'-phosphate</name>
        <dbReference type="ChEBI" id="CHEBI:597326"/>
    </cofactor>
</comment>
<protein>
    <recommendedName>
        <fullName evidence="7">Aromatic amino acid beta-eliminating lyase/threonine aldolase domain-containing protein</fullName>
    </recommendedName>
</protein>
<keyword evidence="9" id="KW-1185">Reference proteome</keyword>
<dbReference type="GO" id="GO:0008732">
    <property type="term" value="F:L-allo-threonine aldolase activity"/>
    <property type="evidence" value="ECO:0007669"/>
    <property type="project" value="TreeGrafter"/>
</dbReference>
<reference evidence="8" key="1">
    <citation type="journal article" date="2014" name="Int. J. Syst. Evol. Microbiol.">
        <title>Complete genome sequence of Corynebacterium casei LMG S-19264T (=DSM 44701T), isolated from a smear-ripened cheese.</title>
        <authorList>
            <consortium name="US DOE Joint Genome Institute (JGI-PGF)"/>
            <person name="Walter F."/>
            <person name="Albersmeier A."/>
            <person name="Kalinowski J."/>
            <person name="Ruckert C."/>
        </authorList>
    </citation>
    <scope>NUCLEOTIDE SEQUENCE</scope>
    <source>
        <strain evidence="8">KCTC 23430</strain>
    </source>
</reference>
<dbReference type="InterPro" id="IPR001597">
    <property type="entry name" value="ArAA_b-elim_lyase/Thr_aldolase"/>
</dbReference>
<feature type="domain" description="Aromatic amino acid beta-eliminating lyase/threonine aldolase" evidence="7">
    <location>
        <begin position="3"/>
        <end position="281"/>
    </location>
</feature>
<keyword evidence="4" id="KW-0663">Pyridoxal phosphate</keyword>
<dbReference type="PIRSF" id="PIRSF017617">
    <property type="entry name" value="Thr_aldolase"/>
    <property type="match status" value="1"/>
</dbReference>
<dbReference type="PANTHER" id="PTHR48097">
    <property type="entry name" value="L-THREONINE ALDOLASE-RELATED"/>
    <property type="match status" value="1"/>
</dbReference>
<dbReference type="NCBIfam" id="NF041359">
    <property type="entry name" value="GntG_guanitoxin"/>
    <property type="match status" value="1"/>
</dbReference>
<evidence type="ECO:0000256" key="5">
    <source>
        <dbReference type="ARBA" id="ARBA00023239"/>
    </source>
</evidence>